<dbReference type="Gene3D" id="3.40.190.10">
    <property type="entry name" value="Periplasmic binding protein-like II"/>
    <property type="match status" value="2"/>
</dbReference>
<sequence length="422" mass="45647">MMHTKRMWGAVALAATAITVLAGCSGGGGDSSSDGKAELSVWLPTQEDAQAKAMKGLIDAFEKANPDITVKTEERSVDEHKTALRQVVGTDAGPDIYWYWEGSGLGGELVDAGMSLDLSTYYDEYGWADRFTGASLAGVTQYGGYHGIPWTQQGEGLYYNKRLFERAGITAPPTTYAELVQTAEKLKAAGITPISFGGTVNWHVMRLLDALIETKCGAATADKLNTGDGDWGKEKCVTDAFTELKTWGDDYLNDGFMGVSNDDASQLFYSGQSAMQFEGTWFNGNVTDNGMNPDDLGIIAFPTGTDRLYGFGEAYYINAASKHPDEAAKFLDFITSEDGQKIAGSAWAALSVNKAMPVDASNPLNQVWADLFSQAKGIFTNNDQNFSTAETTEYWRIQNSVLTGDIDPADAGAEFQKFRDSQ</sequence>
<dbReference type="SUPFAM" id="SSF53850">
    <property type="entry name" value="Periplasmic binding protein-like II"/>
    <property type="match status" value="1"/>
</dbReference>
<keyword evidence="2" id="KW-0813">Transport</keyword>
<keyword evidence="5" id="KW-1185">Reference proteome</keyword>
<dbReference type="PANTHER" id="PTHR43649:SF29">
    <property type="entry name" value="OSMOPROTECTIVE COMPOUNDS-BINDING PROTEIN GGTB"/>
    <property type="match status" value="1"/>
</dbReference>
<comment type="similarity">
    <text evidence="1">Belongs to the bacterial solute-binding protein 1 family.</text>
</comment>
<dbReference type="Pfam" id="PF01547">
    <property type="entry name" value="SBP_bac_1"/>
    <property type="match status" value="1"/>
</dbReference>
<dbReference type="PANTHER" id="PTHR43649">
    <property type="entry name" value="ARABINOSE-BINDING PROTEIN-RELATED"/>
    <property type="match status" value="1"/>
</dbReference>
<dbReference type="InterPro" id="IPR006059">
    <property type="entry name" value="SBP"/>
</dbReference>
<feature type="signal peptide" evidence="3">
    <location>
        <begin position="1"/>
        <end position="22"/>
    </location>
</feature>
<evidence type="ECO:0000313" key="4">
    <source>
        <dbReference type="EMBL" id="MFH8251947.1"/>
    </source>
</evidence>
<comment type="caution">
    <text evidence="4">The sequence shown here is derived from an EMBL/GenBank/DDBJ whole genome shotgun (WGS) entry which is preliminary data.</text>
</comment>
<dbReference type="Proteomes" id="UP001610861">
    <property type="component" value="Unassembled WGS sequence"/>
</dbReference>
<dbReference type="PROSITE" id="PS51257">
    <property type="entry name" value="PROKAR_LIPOPROTEIN"/>
    <property type="match status" value="1"/>
</dbReference>
<evidence type="ECO:0000313" key="5">
    <source>
        <dbReference type="Proteomes" id="UP001610861"/>
    </source>
</evidence>
<dbReference type="InterPro" id="IPR050490">
    <property type="entry name" value="Bact_solute-bd_prot1"/>
</dbReference>
<name>A0ABW7QCK6_9MICO</name>
<evidence type="ECO:0000256" key="1">
    <source>
        <dbReference type="ARBA" id="ARBA00008520"/>
    </source>
</evidence>
<feature type="chain" id="PRO_5045538044" evidence="3">
    <location>
        <begin position="23"/>
        <end position="422"/>
    </location>
</feature>
<reference evidence="4 5" key="1">
    <citation type="submission" date="2024-09" db="EMBL/GenBank/DDBJ databases">
        <authorList>
            <person name="Pan X."/>
        </authorList>
    </citation>
    <scope>NUCLEOTIDE SEQUENCE [LARGE SCALE GENOMIC DNA]</scope>
    <source>
        <strain evidence="4 5">B2969</strain>
    </source>
</reference>
<keyword evidence="3" id="KW-0732">Signal</keyword>
<organism evidence="4 5">
    <name type="scientific">Microbacterium alkaliflavum</name>
    <dbReference type="NCBI Taxonomy" id="3248839"/>
    <lineage>
        <taxon>Bacteria</taxon>
        <taxon>Bacillati</taxon>
        <taxon>Actinomycetota</taxon>
        <taxon>Actinomycetes</taxon>
        <taxon>Micrococcales</taxon>
        <taxon>Microbacteriaceae</taxon>
        <taxon>Microbacterium</taxon>
    </lineage>
</organism>
<accession>A0ABW7QCK6</accession>
<gene>
    <name evidence="4" type="ORF">ACH3VR_16400</name>
</gene>
<dbReference type="RefSeq" id="WP_397557394.1">
    <property type="nucleotide sequence ID" value="NZ_JBIQWL010000006.1"/>
</dbReference>
<proteinExistence type="inferred from homology"/>
<evidence type="ECO:0000256" key="3">
    <source>
        <dbReference type="SAM" id="SignalP"/>
    </source>
</evidence>
<dbReference type="EMBL" id="JBIQWL010000006">
    <property type="protein sequence ID" value="MFH8251947.1"/>
    <property type="molecule type" value="Genomic_DNA"/>
</dbReference>
<evidence type="ECO:0000256" key="2">
    <source>
        <dbReference type="ARBA" id="ARBA00022448"/>
    </source>
</evidence>
<protein>
    <submittedName>
        <fullName evidence="4">ABC transporter substrate-binding protein</fullName>
    </submittedName>
</protein>